<dbReference type="InterPro" id="IPR027379">
    <property type="entry name" value="CLS_N"/>
</dbReference>
<dbReference type="GO" id="GO:0005886">
    <property type="term" value="C:plasma membrane"/>
    <property type="evidence" value="ECO:0007669"/>
    <property type="project" value="UniProtKB-SubCell"/>
</dbReference>
<keyword evidence="3 6" id="KW-0812">Transmembrane</keyword>
<proteinExistence type="predicted"/>
<organism evidence="8 9">
    <name type="scientific">Lobosporangium transversale</name>
    <dbReference type="NCBI Taxonomy" id="64571"/>
    <lineage>
        <taxon>Eukaryota</taxon>
        <taxon>Fungi</taxon>
        <taxon>Fungi incertae sedis</taxon>
        <taxon>Mucoromycota</taxon>
        <taxon>Mortierellomycotina</taxon>
        <taxon>Mortierellomycetes</taxon>
        <taxon>Mortierellales</taxon>
        <taxon>Mortierellaceae</taxon>
        <taxon>Lobosporangium</taxon>
    </lineage>
</organism>
<reference evidence="8 9" key="1">
    <citation type="submission" date="2016-07" db="EMBL/GenBank/DDBJ databases">
        <title>Pervasive Adenine N6-methylation of Active Genes in Fungi.</title>
        <authorList>
            <consortium name="DOE Joint Genome Institute"/>
            <person name="Mondo S.J."/>
            <person name="Dannebaum R.O."/>
            <person name="Kuo R.C."/>
            <person name="Labutti K."/>
            <person name="Haridas S."/>
            <person name="Kuo A."/>
            <person name="Salamov A."/>
            <person name="Ahrendt S.R."/>
            <person name="Lipzen A."/>
            <person name="Sullivan W."/>
            <person name="Andreopoulos W.B."/>
            <person name="Clum A."/>
            <person name="Lindquist E."/>
            <person name="Daum C."/>
            <person name="Ramamoorthy G.K."/>
            <person name="Gryganskyi A."/>
            <person name="Culley D."/>
            <person name="Magnuson J.K."/>
            <person name="James T.Y."/>
            <person name="O'Malley M.A."/>
            <person name="Stajich J.E."/>
            <person name="Spatafora J.W."/>
            <person name="Visel A."/>
            <person name="Grigoriev I.V."/>
        </authorList>
    </citation>
    <scope>NUCLEOTIDE SEQUENCE [LARGE SCALE GENOMIC DNA]</scope>
    <source>
        <strain evidence="8 9">NRRL 3116</strain>
    </source>
</reference>
<dbReference type="EMBL" id="MCFF01000019">
    <property type="protein sequence ID" value="ORZ15509.1"/>
    <property type="molecule type" value="Genomic_DNA"/>
</dbReference>
<evidence type="ECO:0000256" key="3">
    <source>
        <dbReference type="ARBA" id="ARBA00022692"/>
    </source>
</evidence>
<evidence type="ECO:0000256" key="4">
    <source>
        <dbReference type="ARBA" id="ARBA00022989"/>
    </source>
</evidence>
<protein>
    <recommendedName>
        <fullName evidence="7">Cardiolipin synthase N-terminal domain-containing protein</fullName>
    </recommendedName>
</protein>
<evidence type="ECO:0000256" key="1">
    <source>
        <dbReference type="ARBA" id="ARBA00004651"/>
    </source>
</evidence>
<keyword evidence="4 6" id="KW-1133">Transmembrane helix</keyword>
<evidence type="ECO:0000259" key="7">
    <source>
        <dbReference type="Pfam" id="PF13396"/>
    </source>
</evidence>
<dbReference type="Proteomes" id="UP000193648">
    <property type="component" value="Unassembled WGS sequence"/>
</dbReference>
<evidence type="ECO:0000256" key="2">
    <source>
        <dbReference type="ARBA" id="ARBA00022475"/>
    </source>
</evidence>
<keyword evidence="5 6" id="KW-0472">Membrane</keyword>
<dbReference type="AlphaFoldDB" id="A0A1Y2GMD7"/>
<evidence type="ECO:0000256" key="6">
    <source>
        <dbReference type="SAM" id="Phobius"/>
    </source>
</evidence>
<sequence length="82" mass="9294">MAPISSAPAPIDPSAIYSASLLSLIILILDLIALAQVLNSDRTVLSKFLWCLLIFLFPIFGIIIYFMFADRERHRLRYITIP</sequence>
<keyword evidence="2" id="KW-1003">Cell membrane</keyword>
<keyword evidence="9" id="KW-1185">Reference proteome</keyword>
<dbReference type="RefSeq" id="XP_021881257.1">
    <property type="nucleotide sequence ID" value="XM_022024239.1"/>
</dbReference>
<dbReference type="GeneID" id="33566083"/>
<name>A0A1Y2GMD7_9FUNG</name>
<accession>A0A1Y2GMD7</accession>
<evidence type="ECO:0000313" key="8">
    <source>
        <dbReference type="EMBL" id="ORZ15509.1"/>
    </source>
</evidence>
<dbReference type="Pfam" id="PF13396">
    <property type="entry name" value="PLDc_N"/>
    <property type="match status" value="1"/>
</dbReference>
<evidence type="ECO:0000313" key="9">
    <source>
        <dbReference type="Proteomes" id="UP000193648"/>
    </source>
</evidence>
<comment type="subcellular location">
    <subcellularLocation>
        <location evidence="1">Cell membrane</location>
        <topology evidence="1">Multi-pass membrane protein</topology>
    </subcellularLocation>
</comment>
<feature type="domain" description="Cardiolipin synthase N-terminal" evidence="7">
    <location>
        <begin position="28"/>
        <end position="68"/>
    </location>
</feature>
<feature type="transmembrane region" description="Helical" evidence="6">
    <location>
        <begin position="15"/>
        <end position="36"/>
    </location>
</feature>
<gene>
    <name evidence="8" type="ORF">BCR41DRAFT_353934</name>
</gene>
<dbReference type="InParanoid" id="A0A1Y2GMD7"/>
<evidence type="ECO:0000256" key="5">
    <source>
        <dbReference type="ARBA" id="ARBA00023136"/>
    </source>
</evidence>
<feature type="transmembrane region" description="Helical" evidence="6">
    <location>
        <begin position="48"/>
        <end position="68"/>
    </location>
</feature>
<comment type="caution">
    <text evidence="8">The sequence shown here is derived from an EMBL/GenBank/DDBJ whole genome shotgun (WGS) entry which is preliminary data.</text>
</comment>